<feature type="modified residue" description="4-aspartylphosphate" evidence="1">
    <location>
        <position position="86"/>
    </location>
</feature>
<name>A0A6B8RFH5_9BACL</name>
<dbReference type="PROSITE" id="PS50110">
    <property type="entry name" value="RESPONSE_REGULATORY"/>
    <property type="match status" value="1"/>
</dbReference>
<dbReference type="GO" id="GO:0000160">
    <property type="term" value="P:phosphorelay signal transduction system"/>
    <property type="evidence" value="ECO:0007669"/>
    <property type="project" value="InterPro"/>
</dbReference>
<evidence type="ECO:0000313" key="6">
    <source>
        <dbReference type="Proteomes" id="UP000426246"/>
    </source>
</evidence>
<dbReference type="InterPro" id="IPR011006">
    <property type="entry name" value="CheY-like_superfamily"/>
</dbReference>
<dbReference type="Pfam" id="PF13487">
    <property type="entry name" value="HD_5"/>
    <property type="match status" value="1"/>
</dbReference>
<sequence>MFSEQNDDFLTFADEEVVDTQQSYYEKEKWKVIIVDDEQEVHHLTRMVLSDFEFDGKSLEFISAFTEDQAKSVIDEHPDVAIILLDVVMDQDDSGLKIVKYIREELKYKWVRIILRTGQPGQAPEKTVITNYDINDYKEKTELTSQKLFTTMMAALRSYRDIMVIENNKIGLEKIINSSADLFEVMSMRNFASGVLTQLTSILNLNKNAVHCNSYAVAKGQEEIYILAASGDYSVYENERVEDKVPAHIFKSIEKSFHEKKSEFYENHFTCYFQSKTGRENVIYFEGAKKLNEWDRYLIEIYCTNVTVAFDNIYLNEEVEHTQMEIIFTLGEIAETRSKETGNHVKRVAEYSKLLALKYGIPENEAEVIRLASSMHDVGKVAVPDAILNKPGKLTVEEFEIIKNHTLHGYAMLNHSNRDIFKTAAIIAHQHHEKFNGQGYPNGLAGEEIHIYGRIAALADVFDALNTKRVYKEAWALEEILEYFTQESGHHFDPQLVSLFFDNLPAILKIREKYIDPSLTPL</sequence>
<dbReference type="InterPro" id="IPR006674">
    <property type="entry name" value="HD_domain"/>
</dbReference>
<dbReference type="Proteomes" id="UP000426246">
    <property type="component" value="Chromosome"/>
</dbReference>
<keyword evidence="1" id="KW-0597">Phosphoprotein</keyword>
<feature type="domain" description="HD" evidence="3">
    <location>
        <begin position="341"/>
        <end position="465"/>
    </location>
</feature>
<evidence type="ECO:0000256" key="1">
    <source>
        <dbReference type="PROSITE-ProRule" id="PRU00169"/>
    </source>
</evidence>
<dbReference type="AlphaFoldDB" id="A0A6B8RFH5"/>
<feature type="domain" description="Response regulatory" evidence="2">
    <location>
        <begin position="31"/>
        <end position="155"/>
    </location>
</feature>
<dbReference type="PANTHER" id="PTHR45228:SF9">
    <property type="entry name" value="3'3'-CGAMP-SPECIFIC PHOSPHODIESTERASE 2"/>
    <property type="match status" value="1"/>
</dbReference>
<dbReference type="Gene3D" id="3.40.50.2300">
    <property type="match status" value="1"/>
</dbReference>
<dbReference type="InterPro" id="IPR052020">
    <property type="entry name" value="Cyclic_di-GMP/3'3'-cGAMP_PDE"/>
</dbReference>
<evidence type="ECO:0000259" key="3">
    <source>
        <dbReference type="PROSITE" id="PS51831"/>
    </source>
</evidence>
<dbReference type="CDD" id="cd00156">
    <property type="entry name" value="REC"/>
    <property type="match status" value="1"/>
</dbReference>
<dbReference type="CDD" id="cd00077">
    <property type="entry name" value="HDc"/>
    <property type="match status" value="1"/>
</dbReference>
<keyword evidence="6" id="KW-1185">Reference proteome</keyword>
<evidence type="ECO:0000259" key="4">
    <source>
        <dbReference type="PROSITE" id="PS51832"/>
    </source>
</evidence>
<dbReference type="InterPro" id="IPR021800">
    <property type="entry name" value="DUF3369"/>
</dbReference>
<gene>
    <name evidence="5" type="ORF">EHS13_04630</name>
</gene>
<dbReference type="OrthoDB" id="9759601at2"/>
<dbReference type="InterPro" id="IPR001789">
    <property type="entry name" value="Sig_transdc_resp-reg_receiver"/>
</dbReference>
<dbReference type="Gene3D" id="1.10.3210.10">
    <property type="entry name" value="Hypothetical protein af1432"/>
    <property type="match status" value="1"/>
</dbReference>
<organism evidence="5 6">
    <name type="scientific">Paenibacillus psychroresistens</name>
    <dbReference type="NCBI Taxonomy" id="1778678"/>
    <lineage>
        <taxon>Bacteria</taxon>
        <taxon>Bacillati</taxon>
        <taxon>Bacillota</taxon>
        <taxon>Bacilli</taxon>
        <taxon>Bacillales</taxon>
        <taxon>Paenibacillaceae</taxon>
        <taxon>Paenibacillus</taxon>
    </lineage>
</organism>
<dbReference type="PROSITE" id="PS51832">
    <property type="entry name" value="HD_GYP"/>
    <property type="match status" value="1"/>
</dbReference>
<evidence type="ECO:0000259" key="2">
    <source>
        <dbReference type="PROSITE" id="PS50110"/>
    </source>
</evidence>
<reference evidence="6" key="1">
    <citation type="submission" date="2018-11" db="EMBL/GenBank/DDBJ databases">
        <title>Complete genome sequence of Paenibacillus sp. ML311-T8.</title>
        <authorList>
            <person name="Nam Y.-D."/>
            <person name="Kang J."/>
            <person name="Chung W.-H."/>
            <person name="Park Y.S."/>
        </authorList>
    </citation>
    <scope>NUCLEOTIDE SEQUENCE [LARGE SCALE GENOMIC DNA]</scope>
    <source>
        <strain evidence="6">ML311-T8</strain>
    </source>
</reference>
<dbReference type="PANTHER" id="PTHR45228">
    <property type="entry name" value="CYCLIC DI-GMP PHOSPHODIESTERASE TM_0186-RELATED"/>
    <property type="match status" value="1"/>
</dbReference>
<dbReference type="InterPro" id="IPR037522">
    <property type="entry name" value="HD_GYP_dom"/>
</dbReference>
<dbReference type="InterPro" id="IPR003607">
    <property type="entry name" value="HD/PDEase_dom"/>
</dbReference>
<dbReference type="PROSITE" id="PS51831">
    <property type="entry name" value="HD"/>
    <property type="match status" value="1"/>
</dbReference>
<dbReference type="RefSeq" id="WP_155699242.1">
    <property type="nucleotide sequence ID" value="NZ_CP034235.1"/>
</dbReference>
<dbReference type="Pfam" id="PF11849">
    <property type="entry name" value="DUF3369"/>
    <property type="match status" value="1"/>
</dbReference>
<dbReference type="EMBL" id="CP034235">
    <property type="protein sequence ID" value="QGQ94242.1"/>
    <property type="molecule type" value="Genomic_DNA"/>
</dbReference>
<feature type="domain" description="HD-GYP" evidence="4">
    <location>
        <begin position="319"/>
        <end position="516"/>
    </location>
</feature>
<dbReference type="SUPFAM" id="SSF52172">
    <property type="entry name" value="CheY-like"/>
    <property type="match status" value="1"/>
</dbReference>
<evidence type="ECO:0000313" key="5">
    <source>
        <dbReference type="EMBL" id="QGQ94242.1"/>
    </source>
</evidence>
<accession>A0A6B8RFH5</accession>
<dbReference type="SUPFAM" id="SSF109604">
    <property type="entry name" value="HD-domain/PDEase-like"/>
    <property type="match status" value="1"/>
</dbReference>
<protein>
    <submittedName>
        <fullName evidence="5">Response regulator</fullName>
    </submittedName>
</protein>
<dbReference type="SMART" id="SM00471">
    <property type="entry name" value="HDc"/>
    <property type="match status" value="1"/>
</dbReference>
<proteinExistence type="predicted"/>
<dbReference type="KEGG" id="ppsc:EHS13_04630"/>